<comment type="caution">
    <text evidence="2">The sequence shown here is derived from an EMBL/GenBank/DDBJ whole genome shotgun (WGS) entry which is preliminary data.</text>
</comment>
<accession>A0AAJ0HPN6</accession>
<evidence type="ECO:0000313" key="3">
    <source>
        <dbReference type="Proteomes" id="UP001275084"/>
    </source>
</evidence>
<reference evidence="2" key="2">
    <citation type="submission" date="2023-06" db="EMBL/GenBank/DDBJ databases">
        <authorList>
            <consortium name="Lawrence Berkeley National Laboratory"/>
            <person name="Haridas S."/>
            <person name="Hensen N."/>
            <person name="Bonometti L."/>
            <person name="Westerberg I."/>
            <person name="Brannstrom I.O."/>
            <person name="Guillou S."/>
            <person name="Cros-Aarteil S."/>
            <person name="Calhoun S."/>
            <person name="Kuo A."/>
            <person name="Mondo S."/>
            <person name="Pangilinan J."/>
            <person name="Riley R."/>
            <person name="Labutti K."/>
            <person name="Andreopoulos B."/>
            <person name="Lipzen A."/>
            <person name="Chen C."/>
            <person name="Yanf M."/>
            <person name="Daum C."/>
            <person name="Ng V."/>
            <person name="Clum A."/>
            <person name="Steindorff A."/>
            <person name="Ohm R."/>
            <person name="Martin F."/>
            <person name="Silar P."/>
            <person name="Natvig D."/>
            <person name="Lalanne C."/>
            <person name="Gautier V."/>
            <person name="Ament-Velasquez S.L."/>
            <person name="Kruys A."/>
            <person name="Hutchinson M.I."/>
            <person name="Powell A.J."/>
            <person name="Barry K."/>
            <person name="Miller A.N."/>
            <person name="Grigoriev I.V."/>
            <person name="Debuchy R."/>
            <person name="Gladieux P."/>
            <person name="Thoren M.H."/>
            <person name="Johannesson H."/>
        </authorList>
    </citation>
    <scope>NUCLEOTIDE SEQUENCE</scope>
    <source>
        <strain evidence="2">CBS 955.72</strain>
    </source>
</reference>
<evidence type="ECO:0000313" key="2">
    <source>
        <dbReference type="EMBL" id="KAK3359130.1"/>
    </source>
</evidence>
<feature type="transmembrane region" description="Helical" evidence="1">
    <location>
        <begin position="12"/>
        <end position="34"/>
    </location>
</feature>
<proteinExistence type="predicted"/>
<keyword evidence="1" id="KW-0812">Transmembrane</keyword>
<keyword evidence="1" id="KW-1133">Transmembrane helix</keyword>
<organism evidence="2 3">
    <name type="scientific">Lasiosphaeria hispida</name>
    <dbReference type="NCBI Taxonomy" id="260671"/>
    <lineage>
        <taxon>Eukaryota</taxon>
        <taxon>Fungi</taxon>
        <taxon>Dikarya</taxon>
        <taxon>Ascomycota</taxon>
        <taxon>Pezizomycotina</taxon>
        <taxon>Sordariomycetes</taxon>
        <taxon>Sordariomycetidae</taxon>
        <taxon>Sordariales</taxon>
        <taxon>Lasiosphaeriaceae</taxon>
        <taxon>Lasiosphaeria</taxon>
    </lineage>
</organism>
<reference evidence="2" key="1">
    <citation type="journal article" date="2023" name="Mol. Phylogenet. Evol.">
        <title>Genome-scale phylogeny and comparative genomics of the fungal order Sordariales.</title>
        <authorList>
            <person name="Hensen N."/>
            <person name="Bonometti L."/>
            <person name="Westerberg I."/>
            <person name="Brannstrom I.O."/>
            <person name="Guillou S."/>
            <person name="Cros-Aarteil S."/>
            <person name="Calhoun S."/>
            <person name="Haridas S."/>
            <person name="Kuo A."/>
            <person name="Mondo S."/>
            <person name="Pangilinan J."/>
            <person name="Riley R."/>
            <person name="LaButti K."/>
            <person name="Andreopoulos B."/>
            <person name="Lipzen A."/>
            <person name="Chen C."/>
            <person name="Yan M."/>
            <person name="Daum C."/>
            <person name="Ng V."/>
            <person name="Clum A."/>
            <person name="Steindorff A."/>
            <person name="Ohm R.A."/>
            <person name="Martin F."/>
            <person name="Silar P."/>
            <person name="Natvig D.O."/>
            <person name="Lalanne C."/>
            <person name="Gautier V."/>
            <person name="Ament-Velasquez S.L."/>
            <person name="Kruys A."/>
            <person name="Hutchinson M.I."/>
            <person name="Powell A.J."/>
            <person name="Barry K."/>
            <person name="Miller A.N."/>
            <person name="Grigoriev I.V."/>
            <person name="Debuchy R."/>
            <person name="Gladieux P."/>
            <person name="Hiltunen Thoren M."/>
            <person name="Johannesson H."/>
        </authorList>
    </citation>
    <scope>NUCLEOTIDE SEQUENCE</scope>
    <source>
        <strain evidence="2">CBS 955.72</strain>
    </source>
</reference>
<keyword evidence="1" id="KW-0472">Membrane</keyword>
<dbReference type="AlphaFoldDB" id="A0AAJ0HPN6"/>
<protein>
    <submittedName>
        <fullName evidence="2">Uncharacterized protein</fullName>
    </submittedName>
</protein>
<dbReference type="EMBL" id="JAUIQD010000002">
    <property type="protein sequence ID" value="KAK3359130.1"/>
    <property type="molecule type" value="Genomic_DNA"/>
</dbReference>
<evidence type="ECO:0000256" key="1">
    <source>
        <dbReference type="SAM" id="Phobius"/>
    </source>
</evidence>
<dbReference type="Proteomes" id="UP001275084">
    <property type="component" value="Unassembled WGS sequence"/>
</dbReference>
<name>A0AAJ0HPN6_9PEZI</name>
<gene>
    <name evidence="2" type="ORF">B0T25DRAFT_87422</name>
</gene>
<sequence length="131" mass="14574">MRETGELISAVIFQTASQICMVFVFFLFLAQAFGRENPTPGRQLHRLKRINKPEIARKLVLILMTFLEAGIPGVPRHRHRHTMAGSSSTGLSHAQAQAQDPQSTSFAVSGTLHLLAVSRIQANLDVQIWRT</sequence>
<keyword evidence="3" id="KW-1185">Reference proteome</keyword>